<evidence type="ECO:0000256" key="5">
    <source>
        <dbReference type="ARBA" id="ARBA00022692"/>
    </source>
</evidence>
<dbReference type="SUPFAM" id="SSF143865">
    <property type="entry name" value="CorA soluble domain-like"/>
    <property type="match status" value="1"/>
</dbReference>
<feature type="transmembrane region" description="Helical" evidence="12">
    <location>
        <begin position="265"/>
        <end position="284"/>
    </location>
</feature>
<evidence type="ECO:0000256" key="4">
    <source>
        <dbReference type="ARBA" id="ARBA00022475"/>
    </source>
</evidence>
<dbReference type="AlphaFoldDB" id="A0A2K1QCE8"/>
<evidence type="ECO:0000256" key="8">
    <source>
        <dbReference type="ARBA" id="ARBA00023065"/>
    </source>
</evidence>
<dbReference type="InterPro" id="IPR004488">
    <property type="entry name" value="Mg/Co-transport_prot_CorA"/>
</dbReference>
<dbReference type="CDD" id="cd12830">
    <property type="entry name" value="MtCorA-like"/>
    <property type="match status" value="1"/>
</dbReference>
<dbReference type="GO" id="GO:0050897">
    <property type="term" value="F:cobalt ion binding"/>
    <property type="evidence" value="ECO:0007669"/>
    <property type="project" value="TreeGrafter"/>
</dbReference>
<evidence type="ECO:0000256" key="3">
    <source>
        <dbReference type="ARBA" id="ARBA00022448"/>
    </source>
</evidence>
<comment type="catalytic activity">
    <reaction evidence="10">
        <text>Mg(2+)(in) = Mg(2+)(out)</text>
        <dbReference type="Rhea" id="RHEA:29827"/>
        <dbReference type="ChEBI" id="CHEBI:18420"/>
    </reaction>
</comment>
<protein>
    <recommendedName>
        <fullName evidence="12">Magnesium transport protein CorA</fullName>
    </recommendedName>
</protein>
<keyword evidence="6 12" id="KW-0460">Magnesium</keyword>
<dbReference type="GO" id="GO:0015095">
    <property type="term" value="F:magnesium ion transmembrane transporter activity"/>
    <property type="evidence" value="ECO:0007669"/>
    <property type="project" value="UniProtKB-UniRule"/>
</dbReference>
<keyword evidence="14" id="KW-1185">Reference proteome</keyword>
<dbReference type="GO" id="GO:0015087">
    <property type="term" value="F:cobalt ion transmembrane transporter activity"/>
    <property type="evidence" value="ECO:0007669"/>
    <property type="project" value="UniProtKB-UniRule"/>
</dbReference>
<dbReference type="PANTHER" id="PTHR46494">
    <property type="entry name" value="CORA FAMILY METAL ION TRANSPORTER (EUROFUNG)"/>
    <property type="match status" value="1"/>
</dbReference>
<feature type="transmembrane region" description="Helical" evidence="12">
    <location>
        <begin position="296"/>
        <end position="313"/>
    </location>
</feature>
<dbReference type="Proteomes" id="UP000236345">
    <property type="component" value="Unassembled WGS sequence"/>
</dbReference>
<sequence>MVVNSIVYRNGEREEVIVPENISGVLNEPDTFIWLGLYQPDPPFMKKMQEEFGLHELAIEDALTAHQRPKIEQYGESLFIVLKTAHLTEENRIELGETHFFISEKFLITVRHGASDSYAPLRMRAEERTEMLSQGVGFPLYCILDFIVDNYSNITATLGERINELEAAMFRTEFDRRAVQEVHMLRRQLLALRNAAMPVDEICNQLVRLHENIIPKPLRAYIRDVQDHAHHVVTDTDDMREILTNAMHVNLALVTVQQNEVVKKLAGWGAILVIPTVIFSMYGMNFESMPEIHSPYGYPLSILGTLLICFVLYRRLKRSGWL</sequence>
<organism evidence="13 14">
    <name type="scientific">Mixta theicola</name>
    <dbReference type="NCBI Taxonomy" id="1458355"/>
    <lineage>
        <taxon>Bacteria</taxon>
        <taxon>Pseudomonadati</taxon>
        <taxon>Pseudomonadota</taxon>
        <taxon>Gammaproteobacteria</taxon>
        <taxon>Enterobacterales</taxon>
        <taxon>Erwiniaceae</taxon>
        <taxon>Mixta</taxon>
    </lineage>
</organism>
<evidence type="ECO:0000256" key="9">
    <source>
        <dbReference type="ARBA" id="ARBA00023136"/>
    </source>
</evidence>
<reference evidence="14" key="1">
    <citation type="submission" date="2017-09" db="EMBL/GenBank/DDBJ databases">
        <authorList>
            <person name="Palmer M."/>
            <person name="Steenkamp E.T."/>
            <person name="Coetzee M.P."/>
            <person name="Avontuur J.R."/>
            <person name="Van Zyl E."/>
            <person name="Chan W.-Y."/>
            <person name="Blom J."/>
            <person name="Venter S.N."/>
        </authorList>
    </citation>
    <scope>NUCLEOTIDE SEQUENCE [LARGE SCALE GENOMIC DNA]</scope>
    <source>
        <strain evidence="14">QC88-366</strain>
    </source>
</reference>
<keyword evidence="7 12" id="KW-1133">Transmembrane helix</keyword>
<dbReference type="NCBIfam" id="TIGR00383">
    <property type="entry name" value="corA"/>
    <property type="match status" value="1"/>
</dbReference>
<evidence type="ECO:0000313" key="13">
    <source>
        <dbReference type="EMBL" id="PNS12701.1"/>
    </source>
</evidence>
<evidence type="ECO:0000256" key="7">
    <source>
        <dbReference type="ARBA" id="ARBA00022989"/>
    </source>
</evidence>
<dbReference type="InterPro" id="IPR002523">
    <property type="entry name" value="MgTranspt_CorA/ZnTranspt_ZntB"/>
</dbReference>
<proteinExistence type="inferred from homology"/>
<dbReference type="Gene3D" id="3.30.460.20">
    <property type="entry name" value="CorA soluble domain-like"/>
    <property type="match status" value="1"/>
</dbReference>
<dbReference type="FunFam" id="1.20.58.340:FF:000004">
    <property type="entry name" value="Magnesium transport protein CorA"/>
    <property type="match status" value="1"/>
</dbReference>
<keyword evidence="8 12" id="KW-0406">Ion transport</keyword>
<keyword evidence="5 12" id="KW-0812">Transmembrane</keyword>
<dbReference type="InterPro" id="IPR045861">
    <property type="entry name" value="CorA_cytoplasmic_dom"/>
</dbReference>
<keyword evidence="4 12" id="KW-1003">Cell membrane</keyword>
<evidence type="ECO:0000256" key="10">
    <source>
        <dbReference type="ARBA" id="ARBA00034269"/>
    </source>
</evidence>
<comment type="caution">
    <text evidence="13">The sequence shown here is derived from an EMBL/GenBank/DDBJ whole genome shotgun (WGS) entry which is preliminary data.</text>
</comment>
<evidence type="ECO:0000313" key="14">
    <source>
        <dbReference type="Proteomes" id="UP000236345"/>
    </source>
</evidence>
<comment type="subcellular location">
    <subcellularLocation>
        <location evidence="1">Cell membrane</location>
        <topology evidence="1">Multi-pass membrane protein</topology>
    </subcellularLocation>
    <subcellularLocation>
        <location evidence="12">Membrane</location>
        <topology evidence="12">Multi-pass membrane protein</topology>
    </subcellularLocation>
</comment>
<keyword evidence="3 12" id="KW-0813">Transport</keyword>
<evidence type="ECO:0000256" key="11">
    <source>
        <dbReference type="ARBA" id="ARBA00045497"/>
    </source>
</evidence>
<accession>A0A2K1QCE8</accession>
<dbReference type="OrthoDB" id="9803416at2"/>
<dbReference type="EMBL" id="NWUO01000003">
    <property type="protein sequence ID" value="PNS12701.1"/>
    <property type="molecule type" value="Genomic_DNA"/>
</dbReference>
<evidence type="ECO:0000256" key="12">
    <source>
        <dbReference type="RuleBase" id="RU362010"/>
    </source>
</evidence>
<gene>
    <name evidence="12 13" type="primary">corA</name>
    <name evidence="13" type="ORF">COO59_06205</name>
</gene>
<dbReference type="GO" id="GO:0005886">
    <property type="term" value="C:plasma membrane"/>
    <property type="evidence" value="ECO:0007669"/>
    <property type="project" value="UniProtKB-SubCell"/>
</dbReference>
<dbReference type="PANTHER" id="PTHR46494:SF1">
    <property type="entry name" value="CORA FAMILY METAL ION TRANSPORTER (EUROFUNG)"/>
    <property type="match status" value="1"/>
</dbReference>
<dbReference type="Pfam" id="PF01544">
    <property type="entry name" value="CorA"/>
    <property type="match status" value="1"/>
</dbReference>
<dbReference type="RefSeq" id="WP_103058936.1">
    <property type="nucleotide sequence ID" value="NZ_BSOF01000028.1"/>
</dbReference>
<dbReference type="InterPro" id="IPR045863">
    <property type="entry name" value="CorA_TM1_TM2"/>
</dbReference>
<keyword evidence="9 12" id="KW-0472">Membrane</keyword>
<evidence type="ECO:0000256" key="6">
    <source>
        <dbReference type="ARBA" id="ARBA00022842"/>
    </source>
</evidence>
<name>A0A2K1QCE8_9GAMM</name>
<evidence type="ECO:0000256" key="1">
    <source>
        <dbReference type="ARBA" id="ARBA00004651"/>
    </source>
</evidence>
<dbReference type="GO" id="GO:0000287">
    <property type="term" value="F:magnesium ion binding"/>
    <property type="evidence" value="ECO:0007669"/>
    <property type="project" value="TreeGrafter"/>
</dbReference>
<evidence type="ECO:0000256" key="2">
    <source>
        <dbReference type="ARBA" id="ARBA00009765"/>
    </source>
</evidence>
<dbReference type="Gene3D" id="1.20.58.340">
    <property type="entry name" value="Magnesium transport protein CorA, transmembrane region"/>
    <property type="match status" value="2"/>
</dbReference>
<dbReference type="SUPFAM" id="SSF144083">
    <property type="entry name" value="Magnesium transport protein CorA, transmembrane region"/>
    <property type="match status" value="1"/>
</dbReference>
<comment type="function">
    <text evidence="11">Mediates influx of magnesium ions. Alternates between open and closed states. Activated by low cytoplasmic Mg(2+) levels. Inactive when cytoplasmic Mg(2+) levels are high.</text>
</comment>
<comment type="similarity">
    <text evidence="2 12">Belongs to the CorA metal ion transporter (MIT) (TC 1.A.35) family.</text>
</comment>